<dbReference type="EMBL" id="FNLM01000034">
    <property type="protein sequence ID" value="SDU69983.1"/>
    <property type="molecule type" value="Genomic_DNA"/>
</dbReference>
<evidence type="ECO:0008006" key="4">
    <source>
        <dbReference type="Google" id="ProtNLM"/>
    </source>
</evidence>
<dbReference type="AlphaFoldDB" id="A0A1H2KMU3"/>
<keyword evidence="1" id="KW-0812">Transmembrane</keyword>
<feature type="transmembrane region" description="Helical" evidence="1">
    <location>
        <begin position="47"/>
        <end position="70"/>
    </location>
</feature>
<proteinExistence type="predicted"/>
<dbReference type="OrthoDB" id="244933at2"/>
<keyword evidence="1" id="KW-0472">Membrane</keyword>
<organism evidence="2 3">
    <name type="scientific">Gordonia westfalica</name>
    <dbReference type="NCBI Taxonomy" id="158898"/>
    <lineage>
        <taxon>Bacteria</taxon>
        <taxon>Bacillati</taxon>
        <taxon>Actinomycetota</taxon>
        <taxon>Actinomycetes</taxon>
        <taxon>Mycobacteriales</taxon>
        <taxon>Gordoniaceae</taxon>
        <taxon>Gordonia</taxon>
    </lineage>
</organism>
<dbReference type="Proteomes" id="UP000183180">
    <property type="component" value="Unassembled WGS sequence"/>
</dbReference>
<name>A0A1H2KMU3_9ACTN</name>
<evidence type="ECO:0000256" key="1">
    <source>
        <dbReference type="SAM" id="Phobius"/>
    </source>
</evidence>
<feature type="transmembrane region" description="Helical" evidence="1">
    <location>
        <begin position="21"/>
        <end position="41"/>
    </location>
</feature>
<protein>
    <recommendedName>
        <fullName evidence="4">YrhK-like protein</fullName>
    </recommendedName>
</protein>
<feature type="transmembrane region" description="Helical" evidence="1">
    <location>
        <begin position="90"/>
        <end position="111"/>
    </location>
</feature>
<dbReference type="STRING" id="158898.SAMN04488548_1343448"/>
<evidence type="ECO:0000313" key="3">
    <source>
        <dbReference type="Proteomes" id="UP000183180"/>
    </source>
</evidence>
<reference evidence="2 3" key="1">
    <citation type="submission" date="2016-10" db="EMBL/GenBank/DDBJ databases">
        <authorList>
            <person name="de Groot N.N."/>
        </authorList>
    </citation>
    <scope>NUCLEOTIDE SEQUENCE [LARGE SCALE GENOMIC DNA]</scope>
    <source>
        <strain evidence="2 3">DSM 44215</strain>
    </source>
</reference>
<feature type="transmembrane region" description="Helical" evidence="1">
    <location>
        <begin position="162"/>
        <end position="181"/>
    </location>
</feature>
<evidence type="ECO:0000313" key="2">
    <source>
        <dbReference type="EMBL" id="SDU69983.1"/>
    </source>
</evidence>
<keyword evidence="1" id="KW-1133">Transmembrane helix</keyword>
<sequence length="224" mass="23415">MSIAASSPRRSTIFIPTLNKQCWGFMIGSALFAVSAAPGFGNWAGASAVNLCCFIGAWFFTAAGLIQLILSGPVTTRVDYGNGVMVRADWLAASTQSLGTVLFNVSTTAALTAHSVVSQRDFVWSPDAGGSIAFLLSGFLAVRGYRHANRLFDPSSRSWWSVMINLVGCIAFGVAAVGAYISQAGVTADATLANSGTFIGAICFFLASFVVLPAWDRSTSGESA</sequence>
<feature type="transmembrane region" description="Helical" evidence="1">
    <location>
        <begin position="193"/>
        <end position="215"/>
    </location>
</feature>
<dbReference type="RefSeq" id="WP_074852076.1">
    <property type="nucleotide sequence ID" value="NZ_FNLM01000034.1"/>
</dbReference>
<accession>A0A1H2KMU3</accession>
<feature type="transmembrane region" description="Helical" evidence="1">
    <location>
        <begin position="123"/>
        <end position="142"/>
    </location>
</feature>
<gene>
    <name evidence="2" type="ORF">SAMN04488548_1343448</name>
</gene>